<evidence type="ECO:0000313" key="2">
    <source>
        <dbReference type="EMBL" id="QWB31391.1"/>
    </source>
</evidence>
<protein>
    <recommendedName>
        <fullName evidence="4">Lipoprotein</fullName>
    </recommendedName>
</protein>
<evidence type="ECO:0008006" key="4">
    <source>
        <dbReference type="Google" id="ProtNLM"/>
    </source>
</evidence>
<evidence type="ECO:0000256" key="1">
    <source>
        <dbReference type="SAM" id="MobiDB-lite"/>
    </source>
</evidence>
<feature type="region of interest" description="Disordered" evidence="1">
    <location>
        <begin position="26"/>
        <end position="45"/>
    </location>
</feature>
<dbReference type="PROSITE" id="PS51257">
    <property type="entry name" value="PROKAR_LIPOPROTEIN"/>
    <property type="match status" value="1"/>
</dbReference>
<dbReference type="Proteomes" id="UP000679498">
    <property type="component" value="Chromosome"/>
</dbReference>
<dbReference type="GeneID" id="88811421"/>
<gene>
    <name evidence="2" type="ORF">KKI46_07025</name>
</gene>
<sequence>MRNVKLMFLCSFLLIGGCTPYGITGSPEEDAPKSQETAAEKKAMETPDHFSVTLQAFENQIAQYAFFKEFEPIQNGLKQNDGPVQFEYKSKDIKNEDSLQNIYLTIDVDGEEFSTASEQTVKSLEMICDGLNQEVDLVTVIKRIKANETSLYENEQLSIELMNFKNDVQIIISPKV</sequence>
<evidence type="ECO:0000313" key="3">
    <source>
        <dbReference type="Proteomes" id="UP000679498"/>
    </source>
</evidence>
<accession>A0ABX8GD83</accession>
<organism evidence="2 3">
    <name type="scientific">Exiguobacterium acetylicum</name>
    <name type="common">Brevibacterium acetylicum</name>
    <dbReference type="NCBI Taxonomy" id="41170"/>
    <lineage>
        <taxon>Bacteria</taxon>
        <taxon>Bacillati</taxon>
        <taxon>Bacillota</taxon>
        <taxon>Bacilli</taxon>
        <taxon>Bacillales</taxon>
        <taxon>Bacillales Family XII. Incertae Sedis</taxon>
        <taxon>Exiguobacterium</taxon>
    </lineage>
</organism>
<proteinExistence type="predicted"/>
<keyword evidence="3" id="KW-1185">Reference proteome</keyword>
<feature type="compositionally biased region" description="Basic and acidic residues" evidence="1">
    <location>
        <begin position="30"/>
        <end position="45"/>
    </location>
</feature>
<dbReference type="RefSeq" id="WP_069940488.1">
    <property type="nucleotide sequence ID" value="NZ_CP075897.1"/>
</dbReference>
<name>A0ABX8GD83_EXIAC</name>
<dbReference type="EMBL" id="CP075897">
    <property type="protein sequence ID" value="QWB31391.1"/>
    <property type="molecule type" value="Genomic_DNA"/>
</dbReference>
<reference evidence="2 3" key="1">
    <citation type="submission" date="2021-05" db="EMBL/GenBank/DDBJ databases">
        <title>Biocontrol using Exiguobacterium acetylicum SI17 against litchi downy blight caused by Peronophythora litchii.</title>
        <authorList>
            <person name="Zheng L."/>
        </authorList>
    </citation>
    <scope>NUCLEOTIDE SEQUENCE [LARGE SCALE GENOMIC DNA]</scope>
    <source>
        <strain evidence="2 3">SI17</strain>
    </source>
</reference>